<comment type="caution">
    <text evidence="1">The sequence shown here is derived from an EMBL/GenBank/DDBJ whole genome shotgun (WGS) entry which is preliminary data.</text>
</comment>
<dbReference type="EMBL" id="JBHSDL010000028">
    <property type="protein sequence ID" value="MFC4376825.1"/>
    <property type="molecule type" value="Genomic_DNA"/>
</dbReference>
<name>A0ABV8VPQ8_9NOCA</name>
<gene>
    <name evidence="1" type="ORF">ACFO5K_22300</name>
</gene>
<accession>A0ABV8VPQ8</accession>
<keyword evidence="2" id="KW-1185">Reference proteome</keyword>
<sequence length="77" mass="8715">MSATTTVSTTDTVTRDKYERLQYTGSAGIVASLEDQRLVDRWQAEYPTWRGEHWAFEAAGTRSPGRLRPINVVGRRS</sequence>
<evidence type="ECO:0000313" key="1">
    <source>
        <dbReference type="EMBL" id="MFC4376825.1"/>
    </source>
</evidence>
<proteinExistence type="predicted"/>
<evidence type="ECO:0000313" key="2">
    <source>
        <dbReference type="Proteomes" id="UP001595844"/>
    </source>
</evidence>
<protein>
    <submittedName>
        <fullName evidence="1">Uncharacterized protein</fullName>
    </submittedName>
</protein>
<organism evidence="1 2">
    <name type="scientific">Nocardia halotolerans</name>
    <dbReference type="NCBI Taxonomy" id="1755878"/>
    <lineage>
        <taxon>Bacteria</taxon>
        <taxon>Bacillati</taxon>
        <taxon>Actinomycetota</taxon>
        <taxon>Actinomycetes</taxon>
        <taxon>Mycobacteriales</taxon>
        <taxon>Nocardiaceae</taxon>
        <taxon>Nocardia</taxon>
    </lineage>
</organism>
<dbReference type="RefSeq" id="WP_378566378.1">
    <property type="nucleotide sequence ID" value="NZ_JBHSDL010000028.1"/>
</dbReference>
<dbReference type="Proteomes" id="UP001595844">
    <property type="component" value="Unassembled WGS sequence"/>
</dbReference>
<reference evidence="2" key="1">
    <citation type="journal article" date="2019" name="Int. J. Syst. Evol. Microbiol.">
        <title>The Global Catalogue of Microorganisms (GCM) 10K type strain sequencing project: providing services to taxonomists for standard genome sequencing and annotation.</title>
        <authorList>
            <consortium name="The Broad Institute Genomics Platform"/>
            <consortium name="The Broad Institute Genome Sequencing Center for Infectious Disease"/>
            <person name="Wu L."/>
            <person name="Ma J."/>
        </authorList>
    </citation>
    <scope>NUCLEOTIDE SEQUENCE [LARGE SCALE GENOMIC DNA]</scope>
    <source>
        <strain evidence="2">IBRC-M 10490</strain>
    </source>
</reference>